<evidence type="ECO:0000313" key="2">
    <source>
        <dbReference type="Proteomes" id="UP000591844"/>
    </source>
</evidence>
<dbReference type="EMBL" id="PUJW01000088">
    <property type="protein sequence ID" value="NHB94785.1"/>
    <property type="molecule type" value="Genomic_DNA"/>
</dbReference>
<name>A0A7X5QIF0_9GAMM</name>
<dbReference type="SUPFAM" id="SSF53955">
    <property type="entry name" value="Lysozyme-like"/>
    <property type="match status" value="1"/>
</dbReference>
<reference evidence="1 2" key="1">
    <citation type="submission" date="2018-02" db="EMBL/GenBank/DDBJ databases">
        <authorList>
            <person name="Machado R.A."/>
        </authorList>
    </citation>
    <scope>NUCLEOTIDE SEQUENCE [LARGE SCALE GENOMIC DNA]</scope>
    <source>
        <strain evidence="1 2">DSM 19724</strain>
    </source>
</reference>
<gene>
    <name evidence="1" type="ORF">C5469_22780</name>
</gene>
<accession>A0A7X5QIF0</accession>
<evidence type="ECO:0000313" key="1">
    <source>
        <dbReference type="EMBL" id="NHB94785.1"/>
    </source>
</evidence>
<dbReference type="Proteomes" id="UP000591844">
    <property type="component" value="Unassembled WGS sequence"/>
</dbReference>
<protein>
    <submittedName>
        <fullName evidence="1">Uncharacterized protein</fullName>
    </submittedName>
</protein>
<proteinExistence type="predicted"/>
<organism evidence="1 2">
    <name type="scientific">Photorhabdus cinerea</name>
    <dbReference type="NCBI Taxonomy" id="471575"/>
    <lineage>
        <taxon>Bacteria</taxon>
        <taxon>Pseudomonadati</taxon>
        <taxon>Pseudomonadota</taxon>
        <taxon>Gammaproteobacteria</taxon>
        <taxon>Enterobacterales</taxon>
        <taxon>Morganellaceae</taxon>
        <taxon>Photorhabdus</taxon>
    </lineage>
</organism>
<dbReference type="AlphaFoldDB" id="A0A7X5QIF0"/>
<dbReference type="Gene3D" id="1.10.530.10">
    <property type="match status" value="1"/>
</dbReference>
<comment type="caution">
    <text evidence="1">The sequence shown here is derived from an EMBL/GenBank/DDBJ whole genome shotgun (WGS) entry which is preliminary data.</text>
</comment>
<keyword evidence="2" id="KW-1185">Reference proteome</keyword>
<dbReference type="InterPro" id="IPR023346">
    <property type="entry name" value="Lysozyme-like_dom_sf"/>
</dbReference>
<sequence length="249" mass="28069">MRVVRRYQEVPLSVYERRHPLTRKVLIDRITNEGTTATGEIKRPENIKGVMPKLLIKYGIYTPLRIAHFIGQMAAETGRFDSLLENGSEQYFDKNYGPGTVQGNKLGNNVIGDGTRFKGRGAIHLTGRENYSKYNDFRGGINASSFCIEPNNTLLATNAYYAFDAAGYYWSSKQKYIKVNGKPVESGKLSINYWADKGSGYNDAREVTGRINPGHMAFDTVRWPAFEHAWFILNDSIDSVANCISIDME</sequence>